<dbReference type="Proteomes" id="UP001500282">
    <property type="component" value="Unassembled WGS sequence"/>
</dbReference>
<dbReference type="GO" id="GO:0016787">
    <property type="term" value="F:hydrolase activity"/>
    <property type="evidence" value="ECO:0007669"/>
    <property type="project" value="UniProtKB-KW"/>
</dbReference>
<dbReference type="Gene3D" id="3.40.50.1820">
    <property type="entry name" value="alpha/beta hydrolase"/>
    <property type="match status" value="1"/>
</dbReference>
<dbReference type="PRINTS" id="PR00111">
    <property type="entry name" value="ABHYDROLASE"/>
</dbReference>
<dbReference type="PANTHER" id="PTHR43798:SF31">
    <property type="entry name" value="AB HYDROLASE SUPERFAMILY PROTEIN YCLE"/>
    <property type="match status" value="1"/>
</dbReference>
<dbReference type="EMBL" id="BAAAIH010000061">
    <property type="protein sequence ID" value="GAA1295903.1"/>
    <property type="molecule type" value="Genomic_DNA"/>
</dbReference>
<evidence type="ECO:0000256" key="1">
    <source>
        <dbReference type="ARBA" id="ARBA00022801"/>
    </source>
</evidence>
<feature type="domain" description="AB hydrolase-1" evidence="2">
    <location>
        <begin position="49"/>
        <end position="271"/>
    </location>
</feature>
<dbReference type="Pfam" id="PF00561">
    <property type="entry name" value="Abhydrolase_1"/>
    <property type="match status" value="1"/>
</dbReference>
<keyword evidence="4" id="KW-1185">Reference proteome</keyword>
<protein>
    <submittedName>
        <fullName evidence="3">Alpha/beta hydrolase</fullName>
    </submittedName>
</protein>
<comment type="caution">
    <text evidence="3">The sequence shown here is derived from an EMBL/GenBank/DDBJ whole genome shotgun (WGS) entry which is preliminary data.</text>
</comment>
<name>A0ABN1XAL1_9ACTN</name>
<evidence type="ECO:0000313" key="4">
    <source>
        <dbReference type="Proteomes" id="UP001500282"/>
    </source>
</evidence>
<organism evidence="3 4">
    <name type="scientific">Streptomyces javensis</name>
    <dbReference type="NCBI Taxonomy" id="114698"/>
    <lineage>
        <taxon>Bacteria</taxon>
        <taxon>Bacillati</taxon>
        <taxon>Actinomycetota</taxon>
        <taxon>Actinomycetes</taxon>
        <taxon>Kitasatosporales</taxon>
        <taxon>Streptomycetaceae</taxon>
        <taxon>Streptomyces</taxon>
        <taxon>Streptomyces violaceusniger group</taxon>
    </lineage>
</organism>
<reference evidence="3 4" key="1">
    <citation type="journal article" date="2019" name="Int. J. Syst. Evol. Microbiol.">
        <title>The Global Catalogue of Microorganisms (GCM) 10K type strain sequencing project: providing services to taxonomists for standard genome sequencing and annotation.</title>
        <authorList>
            <consortium name="The Broad Institute Genomics Platform"/>
            <consortium name="The Broad Institute Genome Sequencing Center for Infectious Disease"/>
            <person name="Wu L."/>
            <person name="Ma J."/>
        </authorList>
    </citation>
    <scope>NUCLEOTIDE SEQUENCE [LARGE SCALE GENOMIC DNA]</scope>
    <source>
        <strain evidence="3 4">JCM 11448</strain>
    </source>
</reference>
<dbReference type="SUPFAM" id="SSF53474">
    <property type="entry name" value="alpha/beta-Hydrolases"/>
    <property type="match status" value="1"/>
</dbReference>
<dbReference type="PANTHER" id="PTHR43798">
    <property type="entry name" value="MONOACYLGLYCEROL LIPASE"/>
    <property type="match status" value="1"/>
</dbReference>
<dbReference type="InterPro" id="IPR000073">
    <property type="entry name" value="AB_hydrolase_1"/>
</dbReference>
<gene>
    <name evidence="3" type="ORF">GCM10009579_73430</name>
</gene>
<dbReference type="InterPro" id="IPR029058">
    <property type="entry name" value="AB_hydrolase_fold"/>
</dbReference>
<evidence type="ECO:0000259" key="2">
    <source>
        <dbReference type="Pfam" id="PF00561"/>
    </source>
</evidence>
<sequence length="294" mass="31741">MAYERVVDREALADDRAMNSVTTTKTPIGRYFDVTGGRVYGHVREGDGPALVFLHYWGGSHRTWRPVIERLGPTQAFVSYDHRGWGESTGVPGPYGIEQLADDTERVIGELGYDAYVVVGHSMGGKVAQVLASRRPAGLKGVVLVAPAPPAPVGVTREFQEALAHAYDSDEAIDRSIDLVLTSGELSAETRRQVREDSSRAGEAARMAWPREALVEDFADRVGAIDVPVLVLAGSEDKVDPPHVLRDHLLPLIPTATLTELEGTGHLSPLEVPDRIASHIGAFAARLQDAVAGR</sequence>
<keyword evidence="1 3" id="KW-0378">Hydrolase</keyword>
<dbReference type="InterPro" id="IPR050266">
    <property type="entry name" value="AB_hydrolase_sf"/>
</dbReference>
<evidence type="ECO:0000313" key="3">
    <source>
        <dbReference type="EMBL" id="GAA1295903.1"/>
    </source>
</evidence>
<proteinExistence type="predicted"/>
<accession>A0ABN1XAL1</accession>